<feature type="non-terminal residue" evidence="1">
    <location>
        <position position="1"/>
    </location>
</feature>
<sequence>DQPAAGPSLRKSKSTCACCHPGATARASAVSERSILRPGDSL</sequence>
<dbReference type="EMBL" id="CADCTQ010000376">
    <property type="protein sequence ID" value="CAA9289656.1"/>
    <property type="molecule type" value="Genomic_DNA"/>
</dbReference>
<evidence type="ECO:0000313" key="1">
    <source>
        <dbReference type="EMBL" id="CAA9289656.1"/>
    </source>
</evidence>
<dbReference type="AlphaFoldDB" id="A0A6J4JWV7"/>
<protein>
    <submittedName>
        <fullName evidence="1">Uncharacterized protein</fullName>
    </submittedName>
</protein>
<organism evidence="1">
    <name type="scientific">uncultured Cytophagales bacterium</name>
    <dbReference type="NCBI Taxonomy" id="158755"/>
    <lineage>
        <taxon>Bacteria</taxon>
        <taxon>Pseudomonadati</taxon>
        <taxon>Bacteroidota</taxon>
        <taxon>Sphingobacteriia</taxon>
        <taxon>Sphingobacteriales</taxon>
        <taxon>environmental samples</taxon>
    </lineage>
</organism>
<reference evidence="1" key="1">
    <citation type="submission" date="2020-02" db="EMBL/GenBank/DDBJ databases">
        <authorList>
            <person name="Meier V. D."/>
        </authorList>
    </citation>
    <scope>NUCLEOTIDE SEQUENCE</scope>
    <source>
        <strain evidence="1">AVDCRST_MAG56</strain>
    </source>
</reference>
<proteinExistence type="predicted"/>
<name>A0A6J4JWV7_9SPHI</name>
<accession>A0A6J4JWV7</accession>
<gene>
    <name evidence="1" type="ORF">AVDCRST_MAG56-4462</name>
</gene>
<feature type="non-terminal residue" evidence="1">
    <location>
        <position position="42"/>
    </location>
</feature>